<accession>A0AAJ0DJM6</accession>
<proteinExistence type="predicted"/>
<dbReference type="InterPro" id="IPR052718">
    <property type="entry name" value="NmrA-type_oxidoreductase"/>
</dbReference>
<dbReference type="Proteomes" id="UP001271007">
    <property type="component" value="Unassembled WGS sequence"/>
</dbReference>
<reference evidence="2" key="1">
    <citation type="submission" date="2023-04" db="EMBL/GenBank/DDBJ databases">
        <title>Black Yeasts Isolated from many extreme environments.</title>
        <authorList>
            <person name="Coleine C."/>
            <person name="Stajich J.E."/>
            <person name="Selbmann L."/>
        </authorList>
    </citation>
    <scope>NUCLEOTIDE SEQUENCE</scope>
    <source>
        <strain evidence="2">CCFEE 5312</strain>
    </source>
</reference>
<evidence type="ECO:0000259" key="1">
    <source>
        <dbReference type="Pfam" id="PF05368"/>
    </source>
</evidence>
<dbReference type="Pfam" id="PF05368">
    <property type="entry name" value="NmrA"/>
    <property type="match status" value="1"/>
</dbReference>
<dbReference type="InterPro" id="IPR008030">
    <property type="entry name" value="NmrA-like"/>
</dbReference>
<dbReference type="AlphaFoldDB" id="A0AAJ0DJM6"/>
<dbReference type="PANTHER" id="PTHR47129">
    <property type="entry name" value="QUINONE OXIDOREDUCTASE 2"/>
    <property type="match status" value="1"/>
</dbReference>
<evidence type="ECO:0000313" key="2">
    <source>
        <dbReference type="EMBL" id="KAK3051484.1"/>
    </source>
</evidence>
<dbReference type="Gene3D" id="3.90.25.10">
    <property type="entry name" value="UDP-galactose 4-epimerase, domain 1"/>
    <property type="match status" value="1"/>
</dbReference>
<evidence type="ECO:0000313" key="3">
    <source>
        <dbReference type="Proteomes" id="UP001271007"/>
    </source>
</evidence>
<dbReference type="InterPro" id="IPR036291">
    <property type="entry name" value="NAD(P)-bd_dom_sf"/>
</dbReference>
<dbReference type="PANTHER" id="PTHR47129:SF1">
    <property type="entry name" value="NMRA-LIKE DOMAIN-CONTAINING PROTEIN"/>
    <property type="match status" value="1"/>
</dbReference>
<gene>
    <name evidence="2" type="ORF">LTR09_007507</name>
</gene>
<dbReference type="EMBL" id="JAWDJX010000026">
    <property type="protein sequence ID" value="KAK3051484.1"/>
    <property type="molecule type" value="Genomic_DNA"/>
</dbReference>
<organism evidence="2 3">
    <name type="scientific">Extremus antarcticus</name>
    <dbReference type="NCBI Taxonomy" id="702011"/>
    <lineage>
        <taxon>Eukaryota</taxon>
        <taxon>Fungi</taxon>
        <taxon>Dikarya</taxon>
        <taxon>Ascomycota</taxon>
        <taxon>Pezizomycotina</taxon>
        <taxon>Dothideomycetes</taxon>
        <taxon>Dothideomycetidae</taxon>
        <taxon>Mycosphaerellales</taxon>
        <taxon>Extremaceae</taxon>
        <taxon>Extremus</taxon>
    </lineage>
</organism>
<sequence length="310" mass="34300">MTAHFYISQSISQTLTRKDLIPVTSIRISAYSESVLLPEVKAAGIEVRFGDLNKPESLLHAYEGAETLFLVSFPSVGEERFQLHRNAIDAAKKVGISHVVYTSLSFGGQEGKTSGAGVMQAHLQTTEYLKASGLTWTIVRMGTYARLWNNLAGFLTVDGSRDPFEVVIPNDGLNHWTNRQDQGEATAKILANCAQYAGQTVSLVGPELLSITDVVKLYSEFSGRKVNVKILPEADVIAYQAARGVLPAEQLPFLENWTTWHHEMRLGGTAWLDPTMEKLLGRRPKTVQDQSKELFSISNELDTKDFAKVD</sequence>
<name>A0AAJ0DJM6_9PEZI</name>
<protein>
    <recommendedName>
        <fullName evidence="1">NmrA-like domain-containing protein</fullName>
    </recommendedName>
</protein>
<feature type="domain" description="NmrA-like" evidence="1">
    <location>
        <begin position="33"/>
        <end position="236"/>
    </location>
</feature>
<comment type="caution">
    <text evidence="2">The sequence shown here is derived from an EMBL/GenBank/DDBJ whole genome shotgun (WGS) entry which is preliminary data.</text>
</comment>
<keyword evidence="3" id="KW-1185">Reference proteome</keyword>
<dbReference type="Gene3D" id="3.40.50.720">
    <property type="entry name" value="NAD(P)-binding Rossmann-like Domain"/>
    <property type="match status" value="1"/>
</dbReference>
<dbReference type="SUPFAM" id="SSF51735">
    <property type="entry name" value="NAD(P)-binding Rossmann-fold domains"/>
    <property type="match status" value="1"/>
</dbReference>